<sequence>MTPKHLFVAVACATLATLSGAAGKPSGNAEAGQQKAAACGGCHGADGNSAPEIFAALKAPKLAAQVPEYIVKSLHDFKSGRRSNETMSPQAQAVAEVDMADIAAWFASQKVAPNAIQNKELMAQGEKIFFKGKGRPDVVAACVGCHGLKGIGNREWGKTMSKVPAVLAPAIGGQHAGYVSDQLKAYKSGKRATDPAKVMRDIAGRMDDKDIAAVSEYIASLGK</sequence>
<dbReference type="STRING" id="1223802.SUTH_03330"/>
<evidence type="ECO:0000256" key="9">
    <source>
        <dbReference type="PIRSR" id="PIRSR000005-2"/>
    </source>
</evidence>
<keyword evidence="4 9" id="KW-0479">Metal-binding</keyword>
<feature type="binding site" description="axial binding residue" evidence="9">
    <location>
        <position position="199"/>
    </location>
    <ligand>
        <name>heme c</name>
        <dbReference type="ChEBI" id="CHEBI:61717"/>
        <label>2</label>
    </ligand>
    <ligandPart>
        <name>Fe</name>
        <dbReference type="ChEBI" id="CHEBI:18248"/>
    </ligandPart>
</feature>
<evidence type="ECO:0000313" key="12">
    <source>
        <dbReference type="EMBL" id="BAO31100.1"/>
    </source>
</evidence>
<feature type="binding site" description="covalent" evidence="8">
    <location>
        <position position="145"/>
    </location>
    <ligand>
        <name>heme c</name>
        <dbReference type="ChEBI" id="CHEBI:61717"/>
        <label>2</label>
    </ligand>
</feature>
<organism evidence="12 13">
    <name type="scientific">Sulfuritalea hydrogenivorans sk43H</name>
    <dbReference type="NCBI Taxonomy" id="1223802"/>
    <lineage>
        <taxon>Bacteria</taxon>
        <taxon>Pseudomonadati</taxon>
        <taxon>Pseudomonadota</taxon>
        <taxon>Betaproteobacteria</taxon>
        <taxon>Nitrosomonadales</taxon>
        <taxon>Sterolibacteriaceae</taxon>
        <taxon>Sulfuritalea</taxon>
    </lineage>
</organism>
<reference evidence="12 13" key="1">
    <citation type="journal article" date="2014" name="Syst. Appl. Microbiol.">
        <title>Complete genomes of freshwater sulfur oxidizers Sulfuricella denitrificans skB26 and Sulfuritalea hydrogenivorans sk43H: genetic insights into the sulfur oxidation pathway of betaproteobacteria.</title>
        <authorList>
            <person name="Watanabe T."/>
            <person name="Kojima H."/>
            <person name="Fukui M."/>
        </authorList>
    </citation>
    <scope>NUCLEOTIDE SEQUENCE [LARGE SCALE GENOMIC DNA]</scope>
    <source>
        <strain evidence="12">DSM22779</strain>
    </source>
</reference>
<dbReference type="InterPro" id="IPR050597">
    <property type="entry name" value="Cytochrome_c_Oxidase_Subunit"/>
</dbReference>
<gene>
    <name evidence="12" type="primary">soxE</name>
    <name evidence="12" type="ORF">SUTH_03330</name>
</gene>
<dbReference type="SUPFAM" id="SSF46626">
    <property type="entry name" value="Cytochrome c"/>
    <property type="match status" value="2"/>
</dbReference>
<dbReference type="GO" id="GO:0005506">
    <property type="term" value="F:iron ion binding"/>
    <property type="evidence" value="ECO:0007669"/>
    <property type="project" value="InterPro"/>
</dbReference>
<dbReference type="InterPro" id="IPR009056">
    <property type="entry name" value="Cyt_c-like_dom"/>
</dbReference>
<accession>W0SK41</accession>
<keyword evidence="2" id="KW-0813">Transport</keyword>
<feature type="binding site" description="axial binding residue" evidence="9">
    <location>
        <position position="43"/>
    </location>
    <ligand>
        <name>heme c</name>
        <dbReference type="ChEBI" id="CHEBI:61717"/>
        <label>1</label>
    </ligand>
    <ligandPart>
        <name>Fe</name>
        <dbReference type="ChEBI" id="CHEBI:18248"/>
    </ligandPart>
</feature>
<dbReference type="RefSeq" id="WP_041100825.1">
    <property type="nucleotide sequence ID" value="NZ_AP012547.1"/>
</dbReference>
<dbReference type="GO" id="GO:0009055">
    <property type="term" value="F:electron transfer activity"/>
    <property type="evidence" value="ECO:0007669"/>
    <property type="project" value="InterPro"/>
</dbReference>
<feature type="signal peptide" evidence="10">
    <location>
        <begin position="1"/>
        <end position="21"/>
    </location>
</feature>
<protein>
    <submittedName>
        <fullName evidence="12">Cytochrome c4</fullName>
    </submittedName>
</protein>
<feature type="binding site" description="axial binding residue" evidence="9">
    <location>
        <position position="146"/>
    </location>
    <ligand>
        <name>heme c</name>
        <dbReference type="ChEBI" id="CHEBI:61717"/>
        <label>2</label>
    </ligand>
    <ligandPart>
        <name>Fe</name>
        <dbReference type="ChEBI" id="CHEBI:18248"/>
    </ligandPart>
</feature>
<feature type="binding site" description="covalent" evidence="8">
    <location>
        <position position="42"/>
    </location>
    <ligand>
        <name>heme c</name>
        <dbReference type="ChEBI" id="CHEBI:61717"/>
        <label>1</label>
    </ligand>
</feature>
<keyword evidence="3 8" id="KW-0349">Heme</keyword>
<feature type="binding site" description="axial binding residue" evidence="9">
    <location>
        <position position="87"/>
    </location>
    <ligand>
        <name>heme c</name>
        <dbReference type="ChEBI" id="CHEBI:61717"/>
        <label>1</label>
    </ligand>
    <ligandPart>
        <name>Fe</name>
        <dbReference type="ChEBI" id="CHEBI:18248"/>
    </ligandPart>
</feature>
<dbReference type="PIRSF" id="PIRSF000005">
    <property type="entry name" value="Cytochrome_c4"/>
    <property type="match status" value="1"/>
</dbReference>
<evidence type="ECO:0000313" key="13">
    <source>
        <dbReference type="Proteomes" id="UP000031637"/>
    </source>
</evidence>
<dbReference type="PANTHER" id="PTHR33751">
    <property type="entry name" value="CBB3-TYPE CYTOCHROME C OXIDASE SUBUNIT FIXP"/>
    <property type="match status" value="1"/>
</dbReference>
<evidence type="ECO:0000256" key="8">
    <source>
        <dbReference type="PIRSR" id="PIRSR000005-1"/>
    </source>
</evidence>
<evidence type="ECO:0000256" key="1">
    <source>
        <dbReference type="ARBA" id="ARBA00004418"/>
    </source>
</evidence>
<dbReference type="PROSITE" id="PS51007">
    <property type="entry name" value="CYTC"/>
    <property type="match status" value="2"/>
</dbReference>
<keyword evidence="6" id="KW-0249">Electron transport</keyword>
<feature type="binding site" description="covalent" evidence="8">
    <location>
        <position position="39"/>
    </location>
    <ligand>
        <name>heme c</name>
        <dbReference type="ChEBI" id="CHEBI:61717"/>
        <label>1</label>
    </ligand>
</feature>
<feature type="binding site" description="covalent" evidence="8">
    <location>
        <position position="142"/>
    </location>
    <ligand>
        <name>heme c</name>
        <dbReference type="ChEBI" id="CHEBI:61717"/>
        <label>2</label>
    </ligand>
</feature>
<keyword evidence="7 9" id="KW-0408">Iron</keyword>
<dbReference type="AlphaFoldDB" id="W0SK41"/>
<evidence type="ECO:0000256" key="10">
    <source>
        <dbReference type="SAM" id="SignalP"/>
    </source>
</evidence>
<dbReference type="InterPro" id="IPR024167">
    <property type="entry name" value="Cytochrome_c4-like"/>
</dbReference>
<dbReference type="GO" id="GO:0042597">
    <property type="term" value="C:periplasmic space"/>
    <property type="evidence" value="ECO:0007669"/>
    <property type="project" value="UniProtKB-SubCell"/>
</dbReference>
<dbReference type="Gene3D" id="1.10.760.10">
    <property type="entry name" value="Cytochrome c-like domain"/>
    <property type="match status" value="2"/>
</dbReference>
<dbReference type="EMBL" id="AP012547">
    <property type="protein sequence ID" value="BAO31100.1"/>
    <property type="molecule type" value="Genomic_DNA"/>
</dbReference>
<feature type="domain" description="Cytochrome c" evidence="11">
    <location>
        <begin position="27"/>
        <end position="110"/>
    </location>
</feature>
<keyword evidence="10" id="KW-0732">Signal</keyword>
<dbReference type="GO" id="GO:0020037">
    <property type="term" value="F:heme binding"/>
    <property type="evidence" value="ECO:0007669"/>
    <property type="project" value="InterPro"/>
</dbReference>
<comment type="subcellular location">
    <subcellularLocation>
        <location evidence="1">Periplasm</location>
    </subcellularLocation>
</comment>
<dbReference type="OrthoDB" id="5295860at2"/>
<evidence type="ECO:0000256" key="5">
    <source>
        <dbReference type="ARBA" id="ARBA00022764"/>
    </source>
</evidence>
<feature type="domain" description="Cytochrome c" evidence="11">
    <location>
        <begin position="120"/>
        <end position="222"/>
    </location>
</feature>
<keyword evidence="13" id="KW-1185">Reference proteome</keyword>
<evidence type="ECO:0000256" key="6">
    <source>
        <dbReference type="ARBA" id="ARBA00022982"/>
    </source>
</evidence>
<dbReference type="KEGG" id="shd:SUTH_03330"/>
<dbReference type="PANTHER" id="PTHR33751:SF9">
    <property type="entry name" value="CYTOCHROME C4"/>
    <property type="match status" value="1"/>
</dbReference>
<feature type="chain" id="PRO_5004795908" evidence="10">
    <location>
        <begin position="22"/>
        <end position="223"/>
    </location>
</feature>
<evidence type="ECO:0000256" key="3">
    <source>
        <dbReference type="ARBA" id="ARBA00022617"/>
    </source>
</evidence>
<dbReference type="Proteomes" id="UP000031637">
    <property type="component" value="Chromosome"/>
</dbReference>
<evidence type="ECO:0000256" key="4">
    <source>
        <dbReference type="ARBA" id="ARBA00022723"/>
    </source>
</evidence>
<comment type="PTM">
    <text evidence="8">Binds 2 heme c groups covalently per subunit.</text>
</comment>
<keyword evidence="5" id="KW-0574">Periplasm</keyword>
<proteinExistence type="predicted"/>
<evidence type="ECO:0000256" key="7">
    <source>
        <dbReference type="ARBA" id="ARBA00023004"/>
    </source>
</evidence>
<dbReference type="Pfam" id="PF00034">
    <property type="entry name" value="Cytochrom_C"/>
    <property type="match status" value="2"/>
</dbReference>
<evidence type="ECO:0000259" key="11">
    <source>
        <dbReference type="PROSITE" id="PS51007"/>
    </source>
</evidence>
<dbReference type="HOGENOM" id="CLU_076280_3_1_4"/>
<dbReference type="InterPro" id="IPR036909">
    <property type="entry name" value="Cyt_c-like_dom_sf"/>
</dbReference>
<name>W0SK41_9PROT</name>
<evidence type="ECO:0000256" key="2">
    <source>
        <dbReference type="ARBA" id="ARBA00022448"/>
    </source>
</evidence>